<dbReference type="GO" id="GO:0004519">
    <property type="term" value="F:endonuclease activity"/>
    <property type="evidence" value="ECO:0007669"/>
    <property type="project" value="InterPro"/>
</dbReference>
<protein>
    <recommendedName>
        <fullName evidence="1">HNH nuclease domain-containing protein</fullName>
    </recommendedName>
</protein>
<dbReference type="SMART" id="SM00507">
    <property type="entry name" value="HNHc"/>
    <property type="match status" value="1"/>
</dbReference>
<name>X0YM33_9ZZZZ</name>
<dbReference type="Gene3D" id="1.10.30.50">
    <property type="match status" value="1"/>
</dbReference>
<dbReference type="CDD" id="cd00085">
    <property type="entry name" value="HNHc"/>
    <property type="match status" value="1"/>
</dbReference>
<dbReference type="GO" id="GO:0003676">
    <property type="term" value="F:nucleic acid binding"/>
    <property type="evidence" value="ECO:0007669"/>
    <property type="project" value="InterPro"/>
</dbReference>
<reference evidence="2" key="1">
    <citation type="journal article" date="2014" name="Front. Microbiol.">
        <title>High frequency of phylogenetically diverse reductive dehalogenase-homologous genes in deep subseafloor sedimentary metagenomes.</title>
        <authorList>
            <person name="Kawai M."/>
            <person name="Futagami T."/>
            <person name="Toyoda A."/>
            <person name="Takaki Y."/>
            <person name="Nishi S."/>
            <person name="Hori S."/>
            <person name="Arai W."/>
            <person name="Tsubouchi T."/>
            <person name="Morono Y."/>
            <person name="Uchiyama I."/>
            <person name="Ito T."/>
            <person name="Fujiyama A."/>
            <person name="Inagaki F."/>
            <person name="Takami H."/>
        </authorList>
    </citation>
    <scope>NUCLEOTIDE SEQUENCE</scope>
    <source>
        <strain evidence="2">Expedition CK06-06</strain>
    </source>
</reference>
<sequence length="173" mass="19539">LSFSSPSTFVYFVDGDVKLAHMNDFVKRLIKLYDDRALDESDEAIFSHSGTLDSREFRKLARGSMIADAYKIIKIKKLKSDKPDKAIKAKKSVKARRKSLRKAEKTMILDSQHHKCADCKMDISKMPQHFDHRIPLALGGSNDLTNIQALCPNCHAKKSQRDTLAIAKARAHV</sequence>
<dbReference type="InterPro" id="IPR002711">
    <property type="entry name" value="HNH"/>
</dbReference>
<accession>X0YM33</accession>
<evidence type="ECO:0000259" key="1">
    <source>
        <dbReference type="SMART" id="SM00507"/>
    </source>
</evidence>
<dbReference type="AlphaFoldDB" id="X0YM33"/>
<dbReference type="InterPro" id="IPR003615">
    <property type="entry name" value="HNH_nuc"/>
</dbReference>
<feature type="domain" description="HNH nuclease" evidence="1">
    <location>
        <begin position="103"/>
        <end position="156"/>
    </location>
</feature>
<gene>
    <name evidence="2" type="ORF">S01H1_74550</name>
</gene>
<comment type="caution">
    <text evidence="2">The sequence shown here is derived from an EMBL/GenBank/DDBJ whole genome shotgun (WGS) entry which is preliminary data.</text>
</comment>
<dbReference type="GO" id="GO:0008270">
    <property type="term" value="F:zinc ion binding"/>
    <property type="evidence" value="ECO:0007669"/>
    <property type="project" value="InterPro"/>
</dbReference>
<evidence type="ECO:0000313" key="2">
    <source>
        <dbReference type="EMBL" id="GAG37781.1"/>
    </source>
</evidence>
<feature type="non-terminal residue" evidence="2">
    <location>
        <position position="1"/>
    </location>
</feature>
<organism evidence="2">
    <name type="scientific">marine sediment metagenome</name>
    <dbReference type="NCBI Taxonomy" id="412755"/>
    <lineage>
        <taxon>unclassified sequences</taxon>
        <taxon>metagenomes</taxon>
        <taxon>ecological metagenomes</taxon>
    </lineage>
</organism>
<dbReference type="Pfam" id="PF01844">
    <property type="entry name" value="HNH"/>
    <property type="match status" value="1"/>
</dbReference>
<proteinExistence type="predicted"/>
<dbReference type="EMBL" id="BARS01049884">
    <property type="protein sequence ID" value="GAG37781.1"/>
    <property type="molecule type" value="Genomic_DNA"/>
</dbReference>